<evidence type="ECO:0000256" key="5">
    <source>
        <dbReference type="ARBA" id="ARBA00023077"/>
    </source>
</evidence>
<keyword evidence="2 8" id="KW-0813">Transport</keyword>
<proteinExistence type="inferred from homology"/>
<evidence type="ECO:0000313" key="12">
    <source>
        <dbReference type="EMBL" id="TNJ46958.1"/>
    </source>
</evidence>
<feature type="domain" description="TonB-dependent receptor plug" evidence="11">
    <location>
        <begin position="233"/>
        <end position="338"/>
    </location>
</feature>
<dbReference type="InterPro" id="IPR023997">
    <property type="entry name" value="TonB-dep_OMP_SusC/RagA_CS"/>
</dbReference>
<protein>
    <submittedName>
        <fullName evidence="12">SusC/RagA family TonB-linked outer membrane protein</fullName>
    </submittedName>
</protein>
<dbReference type="GO" id="GO:0009279">
    <property type="term" value="C:cell outer membrane"/>
    <property type="evidence" value="ECO:0007669"/>
    <property type="project" value="UniProtKB-SubCell"/>
</dbReference>
<dbReference type="InterPro" id="IPR039426">
    <property type="entry name" value="TonB-dep_rcpt-like"/>
</dbReference>
<organism evidence="12 13">
    <name type="scientific">Allotamlana fucoidanivorans</name>
    <dbReference type="NCBI Taxonomy" id="2583814"/>
    <lineage>
        <taxon>Bacteria</taxon>
        <taxon>Pseudomonadati</taxon>
        <taxon>Bacteroidota</taxon>
        <taxon>Flavobacteriia</taxon>
        <taxon>Flavobacteriales</taxon>
        <taxon>Flavobacteriaceae</taxon>
        <taxon>Allotamlana</taxon>
    </lineage>
</organism>
<dbReference type="Pfam" id="PF00593">
    <property type="entry name" value="TonB_dep_Rec_b-barrel"/>
    <property type="match status" value="1"/>
</dbReference>
<name>A0A5C4SS23_9FLAO</name>
<dbReference type="Pfam" id="PF07715">
    <property type="entry name" value="Plug"/>
    <property type="match status" value="1"/>
</dbReference>
<evidence type="ECO:0000256" key="6">
    <source>
        <dbReference type="ARBA" id="ARBA00023136"/>
    </source>
</evidence>
<evidence type="ECO:0000259" key="10">
    <source>
        <dbReference type="Pfam" id="PF00593"/>
    </source>
</evidence>
<dbReference type="SUPFAM" id="SSF49464">
    <property type="entry name" value="Carboxypeptidase regulatory domain-like"/>
    <property type="match status" value="1"/>
</dbReference>
<evidence type="ECO:0000256" key="8">
    <source>
        <dbReference type="PROSITE-ProRule" id="PRU01360"/>
    </source>
</evidence>
<dbReference type="InterPro" id="IPR012910">
    <property type="entry name" value="Plug_dom"/>
</dbReference>
<dbReference type="Proteomes" id="UP000308713">
    <property type="component" value="Unassembled WGS sequence"/>
</dbReference>
<dbReference type="InterPro" id="IPR036942">
    <property type="entry name" value="Beta-barrel_TonB_sf"/>
</dbReference>
<keyword evidence="7 8" id="KW-0998">Cell outer membrane</keyword>
<dbReference type="SUPFAM" id="SSF56935">
    <property type="entry name" value="Porins"/>
    <property type="match status" value="1"/>
</dbReference>
<keyword evidence="3 8" id="KW-1134">Transmembrane beta strand</keyword>
<keyword evidence="13" id="KW-1185">Reference proteome</keyword>
<dbReference type="NCBIfam" id="TIGR04056">
    <property type="entry name" value="OMP_RagA_SusC"/>
    <property type="match status" value="1"/>
</dbReference>
<gene>
    <name evidence="12" type="ORF">FGF67_00055</name>
</gene>
<keyword evidence="6 8" id="KW-0472">Membrane</keyword>
<evidence type="ECO:0000256" key="7">
    <source>
        <dbReference type="ARBA" id="ARBA00023237"/>
    </source>
</evidence>
<evidence type="ECO:0000259" key="11">
    <source>
        <dbReference type="Pfam" id="PF07715"/>
    </source>
</evidence>
<dbReference type="Gene3D" id="2.60.40.1120">
    <property type="entry name" value="Carboxypeptidase-like, regulatory domain"/>
    <property type="match status" value="1"/>
</dbReference>
<dbReference type="InterPro" id="IPR008969">
    <property type="entry name" value="CarboxyPept-like_regulatory"/>
</dbReference>
<comment type="similarity">
    <text evidence="8 9">Belongs to the TonB-dependent receptor family.</text>
</comment>
<dbReference type="Gene3D" id="2.40.170.20">
    <property type="entry name" value="TonB-dependent receptor, beta-barrel domain"/>
    <property type="match status" value="1"/>
</dbReference>
<sequence length="1215" mass="135730">MKINSTNVFSRLRKNFLKIMMRTLIFLSCTTFFGLSFNDVVSQNLKIRINEAKQATVDEVFDLIMAQTDYTFIYQVDMFKDAPKVQLYKGVVRVNNLLAQSLTLGDYNFDVTNTNTIVIRKNTSSINTQQFSVSGTIVDRYGIPLPGLSVYITDDLTTENVNIIRGTTTDFDGKYTLTVNPGQFIVVSGIGYETTQTLVLENKTSYDFILKESINELDEVVVSTGYQKIPKERATGLFNTIPTRELNNTVTQTMGSILQGIAPGIQVVEDADGNIDISDVVIRGVGTISSDSAPLVVVDGFPIDGGFDTINPNDIASITILKDAASASIWGARAGNGVIVIVTKKGQRKGLNVEVSSFIKMRSKINLDRNVTRANSATTLALESTIWGDPDGQGANNFFIANYPAPSTLFDRANVNRSGNTSYSLGARAYFDAHFGNITQAELARRIDYLSGINSFDDAERYLLTNPINKQYNIALSSKGENSHTRLSAVYNDNTNAFIGDENNQLLINLNADYEFNNWLSGTVVGMVDNSFAQNRGLSLGDIQNMSPYENLINADGSYSSMRHGTYDAKYMEFFANTITNLPYDNLNYNLLRDARNNNFRSKENNYRITGSLNIKLLDGLELIPSVTYQQFQTNTNSYWGTESSFVKYLVMNSTGQPNYDPTNAMVGEPEIPVGDIFRGGQSESSALTYRTTLNYNKVFGLHAVTAFAGYEREKRTIEASAEPYTYGFDPETYSYTVPLNRQGSTPLWPGFGDTGIITDGRFFNISQRRFVSYFGNLAYTFDRRYTLSGSARSDGANYIVEDKTQRYNPMWSVGFSWNAKNESFLRDVDAIRSLKFRVTNGENGNIVNSASTTATIGLSATPNPFTNVFTASLNSLGNPDLRWERVHTFNVGADFNLFDSALYGSIDYYNKESKDLIATIDLPATLGVSSGTFNVGEMINKGIELNLSSNIKIAKDLNLITNVVYSHNDSEVTSLKDLLIFPRSITDFNYIEGNPYQPIYAFEYGGLQTIDSQPEPYPTIIGQNGKIYGMDENIGVNGEDGREVLKYMGTRVAPTVLGWNNTITFKNFTLNTRIVGKFGHKFRRPTYDYSGFLQDGNHHEDLELILAGRHDELGLPPYVQKFEQWQYRWGWYVPYLDSLVEDAGHIRLRQIFLGYDLPSQVVEKLGITNFRLFASAENLGNIWTANDFNIDPEYINGLVRSPEKTFSFGLNVQF</sequence>
<evidence type="ECO:0000256" key="3">
    <source>
        <dbReference type="ARBA" id="ARBA00022452"/>
    </source>
</evidence>
<dbReference type="NCBIfam" id="TIGR04057">
    <property type="entry name" value="SusC_RagA_signa"/>
    <property type="match status" value="1"/>
</dbReference>
<keyword evidence="4 8" id="KW-0812">Transmembrane</keyword>
<evidence type="ECO:0000256" key="2">
    <source>
        <dbReference type="ARBA" id="ARBA00022448"/>
    </source>
</evidence>
<dbReference type="Pfam" id="PF13715">
    <property type="entry name" value="CarbopepD_reg_2"/>
    <property type="match status" value="1"/>
</dbReference>
<evidence type="ECO:0000256" key="4">
    <source>
        <dbReference type="ARBA" id="ARBA00022692"/>
    </source>
</evidence>
<feature type="domain" description="TonB-dependent receptor-like beta-barrel" evidence="10">
    <location>
        <begin position="679"/>
        <end position="974"/>
    </location>
</feature>
<dbReference type="Gene3D" id="2.170.130.10">
    <property type="entry name" value="TonB-dependent receptor, plug domain"/>
    <property type="match status" value="1"/>
</dbReference>
<accession>A0A5C4SS23</accession>
<dbReference type="InterPro" id="IPR037066">
    <property type="entry name" value="Plug_dom_sf"/>
</dbReference>
<comment type="subcellular location">
    <subcellularLocation>
        <location evidence="1 8">Cell outer membrane</location>
        <topology evidence="1 8">Multi-pass membrane protein</topology>
    </subcellularLocation>
</comment>
<evidence type="ECO:0000256" key="1">
    <source>
        <dbReference type="ARBA" id="ARBA00004571"/>
    </source>
</evidence>
<dbReference type="AlphaFoldDB" id="A0A5C4SS23"/>
<dbReference type="InterPro" id="IPR023996">
    <property type="entry name" value="TonB-dep_OMP_SusC/RagA"/>
</dbReference>
<dbReference type="PROSITE" id="PS52016">
    <property type="entry name" value="TONB_DEPENDENT_REC_3"/>
    <property type="match status" value="1"/>
</dbReference>
<evidence type="ECO:0000313" key="13">
    <source>
        <dbReference type="Proteomes" id="UP000308713"/>
    </source>
</evidence>
<dbReference type="InterPro" id="IPR000531">
    <property type="entry name" value="Beta-barrel_TonB"/>
</dbReference>
<keyword evidence="5 9" id="KW-0798">TonB box</keyword>
<dbReference type="EMBL" id="VDCS01000001">
    <property type="protein sequence ID" value="TNJ46958.1"/>
    <property type="molecule type" value="Genomic_DNA"/>
</dbReference>
<comment type="caution">
    <text evidence="12">The sequence shown here is derived from an EMBL/GenBank/DDBJ whole genome shotgun (WGS) entry which is preliminary data.</text>
</comment>
<reference evidence="12 13" key="1">
    <citation type="submission" date="2019-05" db="EMBL/GenBank/DDBJ databases">
        <title>Tamlana fucoidanivorans sp. nov., isolated from the surface of algae collected from Fujian province in China.</title>
        <authorList>
            <person name="Li J."/>
        </authorList>
    </citation>
    <scope>NUCLEOTIDE SEQUENCE [LARGE SCALE GENOMIC DNA]</scope>
    <source>
        <strain evidence="12 13">CW2-9</strain>
    </source>
</reference>
<evidence type="ECO:0000256" key="9">
    <source>
        <dbReference type="RuleBase" id="RU003357"/>
    </source>
</evidence>